<dbReference type="PROSITE" id="PS51257">
    <property type="entry name" value="PROKAR_LIPOPROTEIN"/>
    <property type="match status" value="1"/>
</dbReference>
<dbReference type="AlphaFoldDB" id="A0A5C5R9J6"/>
<protein>
    <recommendedName>
        <fullName evidence="3">Lipoprotein</fullName>
    </recommendedName>
</protein>
<keyword evidence="2" id="KW-1185">Reference proteome</keyword>
<dbReference type="RefSeq" id="WP_146560198.1">
    <property type="nucleotide sequence ID" value="NZ_VIGW01000003.1"/>
</dbReference>
<gene>
    <name evidence="1" type="ORF">FK529_06600</name>
</gene>
<accession>A0A5C5R9J6</accession>
<sequence length="202" mass="22259">MNRISHWIAAILVITVSVLTTGCESRESSSLAPLDDVSAQWGILRQSENVLRSAAGIANPIREPRDMSIVAYSYPGIEMSKTRCSDSRDDVIAIDATWIVEAANPRDTMKRIVEYGQSTGGTAVSSDQEFLTQVRPQTPERSKTTPTVDGYFLRWENSYNYSIKLAPARPALIFTVVSPCYIGAGFEVARIIPHTVDVYGAR</sequence>
<evidence type="ECO:0008006" key="3">
    <source>
        <dbReference type="Google" id="ProtNLM"/>
    </source>
</evidence>
<dbReference type="EMBL" id="VIGW01000003">
    <property type="protein sequence ID" value="TWS19817.1"/>
    <property type="molecule type" value="Genomic_DNA"/>
</dbReference>
<evidence type="ECO:0000313" key="2">
    <source>
        <dbReference type="Proteomes" id="UP000317291"/>
    </source>
</evidence>
<proteinExistence type="predicted"/>
<name>A0A5C5R9J6_9ACTN</name>
<comment type="caution">
    <text evidence="1">The sequence shown here is derived from an EMBL/GenBank/DDBJ whole genome shotgun (WGS) entry which is preliminary data.</text>
</comment>
<reference evidence="1 2" key="1">
    <citation type="submission" date="2019-06" db="EMBL/GenBank/DDBJ databases">
        <title>Tsukamurella conjunctivitidis sp. nov., Tsukamurella assacharolytica sp. nov. and Tsukamurella sputae sp. nov. isolated from patients with conjunctivitis, bacteraemia (lymphoma) and respiratory infection (sputum) in Hong Kong.</title>
        <authorList>
            <person name="Teng J.L.L."/>
            <person name="Lee H.H."/>
            <person name="Fong J.Y.H."/>
            <person name="Fok K.M.N."/>
            <person name="Lau S.K.P."/>
            <person name="Woo P.C.Y."/>
        </authorList>
    </citation>
    <scope>NUCLEOTIDE SEQUENCE [LARGE SCALE GENOMIC DNA]</scope>
    <source>
        <strain evidence="1 2">HKU71</strain>
    </source>
</reference>
<organism evidence="1 2">
    <name type="scientific">Tsukamurella asaccharolytica</name>
    <dbReference type="NCBI Taxonomy" id="2592067"/>
    <lineage>
        <taxon>Bacteria</taxon>
        <taxon>Bacillati</taxon>
        <taxon>Actinomycetota</taxon>
        <taxon>Actinomycetes</taxon>
        <taxon>Mycobacteriales</taxon>
        <taxon>Tsukamurellaceae</taxon>
        <taxon>Tsukamurella</taxon>
    </lineage>
</organism>
<dbReference type="Proteomes" id="UP000317291">
    <property type="component" value="Unassembled WGS sequence"/>
</dbReference>
<evidence type="ECO:0000313" key="1">
    <source>
        <dbReference type="EMBL" id="TWS19817.1"/>
    </source>
</evidence>